<keyword evidence="2" id="KW-0479">Metal-binding</keyword>
<dbReference type="InterPro" id="IPR008906">
    <property type="entry name" value="HATC_C_dom"/>
</dbReference>
<comment type="subcellular location">
    <subcellularLocation>
        <location evidence="1">Nucleus</location>
    </subcellularLocation>
</comment>
<dbReference type="PANTHER" id="PTHR46481">
    <property type="entry name" value="ZINC FINGER BED DOMAIN-CONTAINING PROTEIN 4"/>
    <property type="match status" value="1"/>
</dbReference>
<keyword evidence="5" id="KW-0539">Nucleus</keyword>
<dbReference type="AlphaFoldDB" id="A0A0C9UJJ4"/>
<accession>A0A0C9UJJ4</accession>
<dbReference type="GO" id="GO:0005634">
    <property type="term" value="C:nucleus"/>
    <property type="evidence" value="ECO:0007669"/>
    <property type="project" value="UniProtKB-SubCell"/>
</dbReference>
<sequence length="138" mass="14988">GYGASWLAASVQRSLASQQHYAGPRGELKQYFGSPVVVGDEDIVVWWGLHSNEYPTVACIARDFLTIQGSSVPCKCCFSSSRQTGTTQCNSLLPKTFEALQILKNAYKSGDLKTVEETLAFEGAVGAEEFSDRDILVS</sequence>
<dbReference type="InterPro" id="IPR052035">
    <property type="entry name" value="ZnF_BED_domain_contain"/>
</dbReference>
<feature type="non-terminal residue" evidence="7">
    <location>
        <position position="138"/>
    </location>
</feature>
<evidence type="ECO:0000256" key="5">
    <source>
        <dbReference type="ARBA" id="ARBA00023242"/>
    </source>
</evidence>
<dbReference type="PANTHER" id="PTHR46481:SF10">
    <property type="entry name" value="ZINC FINGER BED DOMAIN-CONTAINING PROTEIN 39"/>
    <property type="match status" value="1"/>
</dbReference>
<evidence type="ECO:0000256" key="3">
    <source>
        <dbReference type="ARBA" id="ARBA00022771"/>
    </source>
</evidence>
<keyword evidence="3" id="KW-0863">Zinc-finger</keyword>
<dbReference type="EMBL" id="KN837418">
    <property type="protein sequence ID" value="KIJ25390.1"/>
    <property type="molecule type" value="Genomic_DNA"/>
</dbReference>
<evidence type="ECO:0000313" key="8">
    <source>
        <dbReference type="Proteomes" id="UP000054279"/>
    </source>
</evidence>
<name>A0A0C9UJJ4_SPHS4</name>
<protein>
    <recommendedName>
        <fullName evidence="6">HAT C-terminal dimerisation domain-containing protein</fullName>
    </recommendedName>
</protein>
<evidence type="ECO:0000256" key="2">
    <source>
        <dbReference type="ARBA" id="ARBA00022723"/>
    </source>
</evidence>
<gene>
    <name evidence="7" type="ORF">M422DRAFT_193528</name>
</gene>
<dbReference type="GO" id="GO:0008270">
    <property type="term" value="F:zinc ion binding"/>
    <property type="evidence" value="ECO:0007669"/>
    <property type="project" value="UniProtKB-KW"/>
</dbReference>
<dbReference type="Proteomes" id="UP000054279">
    <property type="component" value="Unassembled WGS sequence"/>
</dbReference>
<feature type="domain" description="HAT C-terminal dimerisation" evidence="6">
    <location>
        <begin position="27"/>
        <end position="105"/>
    </location>
</feature>
<dbReference type="SUPFAM" id="SSF53098">
    <property type="entry name" value="Ribonuclease H-like"/>
    <property type="match status" value="1"/>
</dbReference>
<evidence type="ECO:0000256" key="1">
    <source>
        <dbReference type="ARBA" id="ARBA00004123"/>
    </source>
</evidence>
<dbReference type="Pfam" id="PF05699">
    <property type="entry name" value="Dimer_Tnp_hAT"/>
    <property type="match status" value="1"/>
</dbReference>
<evidence type="ECO:0000313" key="7">
    <source>
        <dbReference type="EMBL" id="KIJ25390.1"/>
    </source>
</evidence>
<dbReference type="InterPro" id="IPR012337">
    <property type="entry name" value="RNaseH-like_sf"/>
</dbReference>
<organism evidence="7 8">
    <name type="scientific">Sphaerobolus stellatus (strain SS14)</name>
    <dbReference type="NCBI Taxonomy" id="990650"/>
    <lineage>
        <taxon>Eukaryota</taxon>
        <taxon>Fungi</taxon>
        <taxon>Dikarya</taxon>
        <taxon>Basidiomycota</taxon>
        <taxon>Agaricomycotina</taxon>
        <taxon>Agaricomycetes</taxon>
        <taxon>Phallomycetidae</taxon>
        <taxon>Geastrales</taxon>
        <taxon>Sphaerobolaceae</taxon>
        <taxon>Sphaerobolus</taxon>
    </lineage>
</organism>
<proteinExistence type="predicted"/>
<dbReference type="HOGENOM" id="CLU_1860091_0_0_1"/>
<keyword evidence="4" id="KW-0862">Zinc</keyword>
<dbReference type="GO" id="GO:0046983">
    <property type="term" value="F:protein dimerization activity"/>
    <property type="evidence" value="ECO:0007669"/>
    <property type="project" value="InterPro"/>
</dbReference>
<evidence type="ECO:0000259" key="6">
    <source>
        <dbReference type="Pfam" id="PF05699"/>
    </source>
</evidence>
<evidence type="ECO:0000256" key="4">
    <source>
        <dbReference type="ARBA" id="ARBA00022833"/>
    </source>
</evidence>
<keyword evidence="8" id="KW-1185">Reference proteome</keyword>
<dbReference type="OrthoDB" id="2767002at2759"/>
<reference evidence="7 8" key="1">
    <citation type="submission" date="2014-06" db="EMBL/GenBank/DDBJ databases">
        <title>Evolutionary Origins and Diversification of the Mycorrhizal Mutualists.</title>
        <authorList>
            <consortium name="DOE Joint Genome Institute"/>
            <consortium name="Mycorrhizal Genomics Consortium"/>
            <person name="Kohler A."/>
            <person name="Kuo A."/>
            <person name="Nagy L.G."/>
            <person name="Floudas D."/>
            <person name="Copeland A."/>
            <person name="Barry K.W."/>
            <person name="Cichocki N."/>
            <person name="Veneault-Fourrey C."/>
            <person name="LaButti K."/>
            <person name="Lindquist E.A."/>
            <person name="Lipzen A."/>
            <person name="Lundell T."/>
            <person name="Morin E."/>
            <person name="Murat C."/>
            <person name="Riley R."/>
            <person name="Ohm R."/>
            <person name="Sun H."/>
            <person name="Tunlid A."/>
            <person name="Henrissat B."/>
            <person name="Grigoriev I.V."/>
            <person name="Hibbett D.S."/>
            <person name="Martin F."/>
        </authorList>
    </citation>
    <scope>NUCLEOTIDE SEQUENCE [LARGE SCALE GENOMIC DNA]</scope>
    <source>
        <strain evidence="7 8">SS14</strain>
    </source>
</reference>